<dbReference type="InterPro" id="IPR010982">
    <property type="entry name" value="Lambda_DNA-bd_dom_sf"/>
</dbReference>
<proteinExistence type="predicted"/>
<evidence type="ECO:0000259" key="2">
    <source>
        <dbReference type="PROSITE" id="PS50943"/>
    </source>
</evidence>
<feature type="domain" description="HTH cro/C1-type" evidence="2">
    <location>
        <begin position="160"/>
        <end position="192"/>
    </location>
</feature>
<organism evidence="3 4">
    <name type="scientific">Sellimonas caecigallum</name>
    <dbReference type="NCBI Taxonomy" id="2592333"/>
    <lineage>
        <taxon>Bacteria</taxon>
        <taxon>Bacillati</taxon>
        <taxon>Bacillota</taxon>
        <taxon>Clostridia</taxon>
        <taxon>Lachnospirales</taxon>
        <taxon>Lachnospiraceae</taxon>
        <taxon>Sellimonas</taxon>
    </lineage>
</organism>
<dbReference type="InterPro" id="IPR001387">
    <property type="entry name" value="Cro/C1-type_HTH"/>
</dbReference>
<feature type="domain" description="HTH cro/C1-type" evidence="2">
    <location>
        <begin position="89"/>
        <end position="144"/>
    </location>
</feature>
<dbReference type="PROSITE" id="PS50943">
    <property type="entry name" value="HTH_CROC1"/>
    <property type="match status" value="2"/>
</dbReference>
<evidence type="ECO:0000313" key="4">
    <source>
        <dbReference type="Proteomes" id="UP000779049"/>
    </source>
</evidence>
<reference evidence="3 4" key="1">
    <citation type="journal article" date="2020" name="New Microbes New Infect">
        <title>Sellimonas caecigallum sp. nov., description and genome sequence of a new member of the Sellimonas genus isolated from the cecum of feral chicken.</title>
        <authorList>
            <person name="Wongkuna S."/>
            <person name="Ghimire S."/>
            <person name="Antony L."/>
            <person name="Chankhamhaengdecha S."/>
            <person name="Janvilisri T."/>
            <person name="Scaria J."/>
        </authorList>
    </citation>
    <scope>NUCLEOTIDE SEQUENCE [LARGE SCALE GENOMIC DNA]</scope>
    <source>
        <strain evidence="3 4">SW451</strain>
    </source>
</reference>
<accession>A0ABS7L3B8</accession>
<dbReference type="Gene3D" id="1.10.260.40">
    <property type="entry name" value="lambda repressor-like DNA-binding domains"/>
    <property type="match status" value="2"/>
</dbReference>
<dbReference type="Pfam" id="PF13560">
    <property type="entry name" value="HTH_31"/>
    <property type="match status" value="1"/>
</dbReference>
<dbReference type="PANTHER" id="PTHR46558">
    <property type="entry name" value="TRACRIPTIONAL REGULATORY PROTEIN-RELATED-RELATED"/>
    <property type="match status" value="1"/>
</dbReference>
<keyword evidence="4" id="KW-1185">Reference proteome</keyword>
<dbReference type="PANTHER" id="PTHR46558:SF11">
    <property type="entry name" value="HTH-TYPE TRANSCRIPTIONAL REGULATOR XRE"/>
    <property type="match status" value="1"/>
</dbReference>
<dbReference type="Proteomes" id="UP000779049">
    <property type="component" value="Unassembled WGS sequence"/>
</dbReference>
<protein>
    <submittedName>
        <fullName evidence="3">Transcriptional regulator</fullName>
    </submittedName>
</protein>
<name>A0ABS7L3B8_9FIRM</name>
<dbReference type="EMBL" id="VIRV01000001">
    <property type="protein sequence ID" value="MBY0757559.1"/>
    <property type="molecule type" value="Genomic_DNA"/>
</dbReference>
<sequence>MHRKCYPLANGVLLPGEIPQQGFQSHWKVFTKFSDENYLMCRTEDGIVQYAPLCIHTFRLIAPRKLLEAQQFNQQYHSYEEIQNVPDRLRWCRHHMGLMQKEVAEQIGISRGHYIDYEVGYVDYYPKEVVDRLADFYHIPVEDLLDEYNLFLYKGQGKMLKECREKMGLKKKPFARMLHVNPNTYRNWESDKKRMFKLTWEKYFREVLLANQNASNQNNI</sequence>
<dbReference type="SMART" id="SM00530">
    <property type="entry name" value="HTH_XRE"/>
    <property type="match status" value="2"/>
</dbReference>
<dbReference type="Pfam" id="PF01381">
    <property type="entry name" value="HTH_3"/>
    <property type="match status" value="1"/>
</dbReference>
<dbReference type="CDD" id="cd00093">
    <property type="entry name" value="HTH_XRE"/>
    <property type="match status" value="2"/>
</dbReference>
<evidence type="ECO:0000313" key="3">
    <source>
        <dbReference type="EMBL" id="MBY0757559.1"/>
    </source>
</evidence>
<comment type="caution">
    <text evidence="3">The sequence shown here is derived from an EMBL/GenBank/DDBJ whole genome shotgun (WGS) entry which is preliminary data.</text>
</comment>
<gene>
    <name evidence="3" type="ORF">FLB61_00300</name>
</gene>
<dbReference type="SUPFAM" id="SSF47413">
    <property type="entry name" value="lambda repressor-like DNA-binding domains"/>
    <property type="match status" value="2"/>
</dbReference>
<evidence type="ECO:0000256" key="1">
    <source>
        <dbReference type="ARBA" id="ARBA00023125"/>
    </source>
</evidence>
<keyword evidence="1" id="KW-0238">DNA-binding</keyword>